<dbReference type="RefSeq" id="XP_050468412.1">
    <property type="nucleotide sequence ID" value="XM_050612497.1"/>
</dbReference>
<evidence type="ECO:0000256" key="5">
    <source>
        <dbReference type="ARBA" id="ARBA00023136"/>
    </source>
</evidence>
<keyword evidence="3 7" id="KW-0812">Transmembrane</keyword>
<feature type="transmembrane region" description="Helical" evidence="7">
    <location>
        <begin position="450"/>
        <end position="468"/>
    </location>
</feature>
<feature type="transmembrane region" description="Helical" evidence="7">
    <location>
        <begin position="289"/>
        <end position="317"/>
    </location>
</feature>
<protein>
    <submittedName>
        <fullName evidence="8">GABA transporter, putative (Eurofung)</fullName>
    </submittedName>
</protein>
<organism evidence="8 9">
    <name type="scientific">Emericella nidulans (strain FGSC A4 / ATCC 38163 / CBS 112.46 / NRRL 194 / M139)</name>
    <name type="common">Aspergillus nidulans</name>
    <dbReference type="NCBI Taxonomy" id="227321"/>
    <lineage>
        <taxon>Eukaryota</taxon>
        <taxon>Fungi</taxon>
        <taxon>Dikarya</taxon>
        <taxon>Ascomycota</taxon>
        <taxon>Pezizomycotina</taxon>
        <taxon>Eurotiomycetes</taxon>
        <taxon>Eurotiomycetidae</taxon>
        <taxon>Eurotiales</taxon>
        <taxon>Aspergillaceae</taxon>
        <taxon>Aspergillus</taxon>
        <taxon>Aspergillus subgen. Nidulantes</taxon>
    </lineage>
</organism>
<dbReference type="Gene3D" id="1.20.1740.10">
    <property type="entry name" value="Amino acid/polyamine transporter I"/>
    <property type="match status" value="1"/>
</dbReference>
<dbReference type="InParanoid" id="C8VHZ7"/>
<dbReference type="GO" id="GO:0015812">
    <property type="term" value="P:gamma-aminobutyric acid transport"/>
    <property type="evidence" value="ECO:0000318"/>
    <property type="project" value="GO_Central"/>
</dbReference>
<evidence type="ECO:0000256" key="1">
    <source>
        <dbReference type="ARBA" id="ARBA00004141"/>
    </source>
</evidence>
<feature type="transmembrane region" description="Helical" evidence="7">
    <location>
        <begin position="247"/>
        <end position="269"/>
    </location>
</feature>
<dbReference type="GO" id="GO:0015185">
    <property type="term" value="F:gamma-aminobutyric acid transmembrane transporter activity"/>
    <property type="evidence" value="ECO:0000318"/>
    <property type="project" value="GO_Central"/>
</dbReference>
<feature type="transmembrane region" description="Helical" evidence="7">
    <location>
        <begin position="170"/>
        <end position="189"/>
    </location>
</feature>
<reference evidence="9" key="1">
    <citation type="journal article" date="2005" name="Nature">
        <title>Sequencing of Aspergillus nidulans and comparative analysis with A. fumigatus and A. oryzae.</title>
        <authorList>
            <person name="Galagan J.E."/>
            <person name="Calvo S.E."/>
            <person name="Cuomo C."/>
            <person name="Ma L.J."/>
            <person name="Wortman J.R."/>
            <person name="Batzoglou S."/>
            <person name="Lee S.I."/>
            <person name="Basturkmen M."/>
            <person name="Spevak C.C."/>
            <person name="Clutterbuck J."/>
            <person name="Kapitonov V."/>
            <person name="Jurka J."/>
            <person name="Scazzocchio C."/>
            <person name="Farman M."/>
            <person name="Butler J."/>
            <person name="Purcell S."/>
            <person name="Harris S."/>
            <person name="Braus G.H."/>
            <person name="Draht O."/>
            <person name="Busch S."/>
            <person name="D'Enfert C."/>
            <person name="Bouchier C."/>
            <person name="Goldman G.H."/>
            <person name="Bell-Pedersen D."/>
            <person name="Griffiths-Jones S."/>
            <person name="Doonan J.H."/>
            <person name="Yu J."/>
            <person name="Vienken K."/>
            <person name="Pain A."/>
            <person name="Freitag M."/>
            <person name="Selker E.U."/>
            <person name="Archer D.B."/>
            <person name="Penalva M.A."/>
            <person name="Oakley B.R."/>
            <person name="Momany M."/>
            <person name="Tanaka T."/>
            <person name="Kumagai T."/>
            <person name="Asai K."/>
            <person name="Machida M."/>
            <person name="Nierman W.C."/>
            <person name="Denning D.W."/>
            <person name="Caddick M."/>
            <person name="Hynes M."/>
            <person name="Paoletti M."/>
            <person name="Fischer R."/>
            <person name="Miller B."/>
            <person name="Dyer P."/>
            <person name="Sachs M.S."/>
            <person name="Osmani S.A."/>
            <person name="Birren B.W."/>
        </authorList>
    </citation>
    <scope>NUCLEOTIDE SEQUENCE [LARGE SCALE GENOMIC DNA]</scope>
    <source>
        <strain evidence="9">FGSC A4 / ATCC 38163 / CBS 112.46 / NRRL 194 / M139</strain>
    </source>
</reference>
<evidence type="ECO:0000256" key="4">
    <source>
        <dbReference type="ARBA" id="ARBA00022989"/>
    </source>
</evidence>
<dbReference type="VEuPathDB" id="FungiDB:AN3304"/>
<name>C8VHZ7_EMENI</name>
<dbReference type="GeneID" id="2874482"/>
<proteinExistence type="predicted"/>
<keyword evidence="9" id="KW-1185">Reference proteome</keyword>
<dbReference type="KEGG" id="ani:ANIA_03304"/>
<evidence type="ECO:0000256" key="6">
    <source>
        <dbReference type="SAM" id="MobiDB-lite"/>
    </source>
</evidence>
<dbReference type="Pfam" id="PF13520">
    <property type="entry name" value="AA_permease_2"/>
    <property type="match status" value="1"/>
</dbReference>
<feature type="transmembrane region" description="Helical" evidence="7">
    <location>
        <begin position="105"/>
        <end position="127"/>
    </location>
</feature>
<sequence>MEVHTKPPRLGTMDVEVHSPAGSHEGGRQAGTVLDDTDMHRMGKVQELKGTDIRRTVPLGLRVRIAAIPEIPQLPYRYLASAIFFPNYAVPVPTDHAAQPGWMSVLAWQAGSASGSFLTGTIIQGLITIRNPDYSPESWHGTLFVFAMIFVIYVFNVYASDAMPVLNNLLMIFHVLSWCVILIVLWAMAPHRTAKSVFTEWSTQGGWNSIGLSVMIGQISAIYGSLSSDATAHMSEEVSNAGRNVPLAIAWGYFTNGIMAIVLLIAYLFSIPSVEDALSDETGFPFLYVFRNAVSTAGVNGLTSIILIPVIFSNIFFNASTSRQTFAFARDRGLPFADWIAHVDKRRKIPVNAIFLSCLISCLLSLINIGSETAFNAIISLNVAALMYSYIISISCVIYRKLKCPETLPARRWDMGSWGLPVNIIGLVYSCFALFWSLWPGQKHVTAETFNWSVVIFGGVFVISLVLGTDATASIQWSFTNNRQSEPFQPAGNGKTQPITSGYGGVFRKSPMNCAPD</sequence>
<dbReference type="InterPro" id="IPR002293">
    <property type="entry name" value="AA/rel_permease1"/>
</dbReference>
<dbReference type="Proteomes" id="UP000000560">
    <property type="component" value="Chromosome VI"/>
</dbReference>
<feature type="transmembrane region" description="Helical" evidence="7">
    <location>
        <begin position="349"/>
        <end position="369"/>
    </location>
</feature>
<dbReference type="OrthoDB" id="3257095at2759"/>
<dbReference type="AlphaFoldDB" id="C8VHZ7"/>
<evidence type="ECO:0000313" key="9">
    <source>
        <dbReference type="Proteomes" id="UP000000560"/>
    </source>
</evidence>
<evidence type="ECO:0000256" key="3">
    <source>
        <dbReference type="ARBA" id="ARBA00022692"/>
    </source>
</evidence>
<dbReference type="OMA" id="RWQGTLF"/>
<feature type="transmembrane region" description="Helical" evidence="7">
    <location>
        <begin position="139"/>
        <end position="158"/>
    </location>
</feature>
<evidence type="ECO:0000256" key="7">
    <source>
        <dbReference type="SAM" id="Phobius"/>
    </source>
</evidence>
<gene>
    <name evidence="8" type="ORF">ANIA_03304</name>
</gene>
<accession>C8VHZ7</accession>
<feature type="region of interest" description="Disordered" evidence="6">
    <location>
        <begin position="1"/>
        <end position="32"/>
    </location>
</feature>
<dbReference type="GO" id="GO:0016020">
    <property type="term" value="C:membrane"/>
    <property type="evidence" value="ECO:0007669"/>
    <property type="project" value="UniProtKB-SubCell"/>
</dbReference>
<evidence type="ECO:0000256" key="2">
    <source>
        <dbReference type="ARBA" id="ARBA00022448"/>
    </source>
</evidence>
<keyword evidence="5 7" id="KW-0472">Membrane</keyword>
<evidence type="ECO:0000313" key="8">
    <source>
        <dbReference type="EMBL" id="CBF82995.1"/>
    </source>
</evidence>
<dbReference type="EMBL" id="BN001306">
    <property type="protein sequence ID" value="CBF82995.1"/>
    <property type="molecule type" value="Genomic_DNA"/>
</dbReference>
<feature type="transmembrane region" description="Helical" evidence="7">
    <location>
        <begin position="375"/>
        <end position="399"/>
    </location>
</feature>
<keyword evidence="4 7" id="KW-1133">Transmembrane helix</keyword>
<dbReference type="PANTHER" id="PTHR45649:SF4">
    <property type="entry name" value="TRANSPORTER, PUTATIVE (EUROFUNG)-RELATED"/>
    <property type="match status" value="1"/>
</dbReference>
<reference evidence="9" key="2">
    <citation type="journal article" date="2009" name="Fungal Genet. Biol.">
        <title>The 2008 update of the Aspergillus nidulans genome annotation: a community effort.</title>
        <authorList>
            <person name="Wortman J.R."/>
            <person name="Gilsenan J.M."/>
            <person name="Joardar V."/>
            <person name="Deegan J."/>
            <person name="Clutterbuck J."/>
            <person name="Andersen M.R."/>
            <person name="Archer D."/>
            <person name="Bencina M."/>
            <person name="Braus G."/>
            <person name="Coutinho P."/>
            <person name="von Dohren H."/>
            <person name="Doonan J."/>
            <person name="Driessen A.J."/>
            <person name="Durek P."/>
            <person name="Espeso E."/>
            <person name="Fekete E."/>
            <person name="Flipphi M."/>
            <person name="Estrada C.G."/>
            <person name="Geysens S."/>
            <person name="Goldman G."/>
            <person name="de Groot P.W."/>
            <person name="Hansen K."/>
            <person name="Harris S.D."/>
            <person name="Heinekamp T."/>
            <person name="Helmstaedt K."/>
            <person name="Henrissat B."/>
            <person name="Hofmann G."/>
            <person name="Homan T."/>
            <person name="Horio T."/>
            <person name="Horiuchi H."/>
            <person name="James S."/>
            <person name="Jones M."/>
            <person name="Karaffa L."/>
            <person name="Karanyi Z."/>
            <person name="Kato M."/>
            <person name="Keller N."/>
            <person name="Kelly D.E."/>
            <person name="Kiel J.A."/>
            <person name="Kim J.M."/>
            <person name="van der Klei I.J."/>
            <person name="Klis F.M."/>
            <person name="Kovalchuk A."/>
            <person name="Krasevec N."/>
            <person name="Kubicek C.P."/>
            <person name="Liu B."/>
            <person name="Maccabe A."/>
            <person name="Meyer V."/>
            <person name="Mirabito P."/>
            <person name="Miskei M."/>
            <person name="Mos M."/>
            <person name="Mullins J."/>
            <person name="Nelson D.R."/>
            <person name="Nielsen J."/>
            <person name="Oakley B.R."/>
            <person name="Osmani S.A."/>
            <person name="Pakula T."/>
            <person name="Paszewski A."/>
            <person name="Paulsen I."/>
            <person name="Pilsyk S."/>
            <person name="Pocsi I."/>
            <person name="Punt P.J."/>
            <person name="Ram A.F."/>
            <person name="Ren Q."/>
            <person name="Robellet X."/>
            <person name="Robson G."/>
            <person name="Seiboth B."/>
            <person name="van Solingen P."/>
            <person name="Specht T."/>
            <person name="Sun J."/>
            <person name="Taheri-Talesh N."/>
            <person name="Takeshita N."/>
            <person name="Ussery D."/>
            <person name="vanKuyk P.A."/>
            <person name="Visser H."/>
            <person name="van de Vondervoort P.J."/>
            <person name="de Vries R.P."/>
            <person name="Walton J."/>
            <person name="Xiang X."/>
            <person name="Xiong Y."/>
            <person name="Zeng A.P."/>
            <person name="Brandt B.W."/>
            <person name="Cornell M.J."/>
            <person name="van den Hondel C.A."/>
            <person name="Visser J."/>
            <person name="Oliver S.G."/>
            <person name="Turner G."/>
        </authorList>
    </citation>
    <scope>GENOME REANNOTATION</scope>
    <source>
        <strain evidence="9">FGSC A4 / ATCC 38163 / CBS 112.46 / NRRL 194 / M139</strain>
    </source>
</reference>
<feature type="transmembrane region" description="Helical" evidence="7">
    <location>
        <begin position="209"/>
        <end position="226"/>
    </location>
</feature>
<dbReference type="HOGENOM" id="CLU_004495_6_1_1"/>
<dbReference type="eggNOG" id="KOG1289">
    <property type="taxonomic scope" value="Eukaryota"/>
</dbReference>
<comment type="subcellular location">
    <subcellularLocation>
        <location evidence="1">Membrane</location>
        <topology evidence="1">Multi-pass membrane protein</topology>
    </subcellularLocation>
</comment>
<keyword evidence="2" id="KW-0813">Transport</keyword>
<dbReference type="PANTHER" id="PTHR45649">
    <property type="entry name" value="AMINO-ACID PERMEASE BAT1"/>
    <property type="match status" value="1"/>
</dbReference>
<feature type="transmembrane region" description="Helical" evidence="7">
    <location>
        <begin position="420"/>
        <end position="438"/>
    </location>
</feature>